<dbReference type="Proteomes" id="UP001589783">
    <property type="component" value="Unassembled WGS sequence"/>
</dbReference>
<organism evidence="3 4">
    <name type="scientific">Gordonia phosphorivorans</name>
    <dbReference type="NCBI Taxonomy" id="1056982"/>
    <lineage>
        <taxon>Bacteria</taxon>
        <taxon>Bacillati</taxon>
        <taxon>Actinomycetota</taxon>
        <taxon>Actinomycetes</taxon>
        <taxon>Mycobacteriales</taxon>
        <taxon>Gordoniaceae</taxon>
        <taxon>Gordonia</taxon>
    </lineage>
</organism>
<dbReference type="InterPro" id="IPR006311">
    <property type="entry name" value="TAT_signal"/>
</dbReference>
<dbReference type="Gene3D" id="3.60.21.70">
    <property type="entry name" value="PhoD-like phosphatase"/>
    <property type="match status" value="1"/>
</dbReference>
<gene>
    <name evidence="3" type="ORF">ACFFJD_08105</name>
</gene>
<dbReference type="Gene3D" id="2.60.40.380">
    <property type="entry name" value="Purple acid phosphatase-like, N-terminal"/>
    <property type="match status" value="1"/>
</dbReference>
<comment type="caution">
    <text evidence="3">The sequence shown here is derived from an EMBL/GenBank/DDBJ whole genome shotgun (WGS) entry which is preliminary data.</text>
</comment>
<dbReference type="Pfam" id="PF09423">
    <property type="entry name" value="PhoD"/>
    <property type="match status" value="1"/>
</dbReference>
<dbReference type="PANTHER" id="PTHR43606">
    <property type="entry name" value="PHOSPHATASE, PUTATIVE (AFU_ORTHOLOGUE AFUA_6G08710)-RELATED"/>
    <property type="match status" value="1"/>
</dbReference>
<feature type="domain" description="Phospholipase D N-terminal" evidence="2">
    <location>
        <begin position="48"/>
        <end position="149"/>
    </location>
</feature>
<sequence>MRNRFSANLSRRTFVAAAGAAGVGVVGGGRTGAGPSAARPRSRAVFAHGVASGDPLADRVILWTRVSPEPAAAPGSGRGSPVNLRWEMATTADFAAVAATGTVVTTAASDHTVKVDAAGLSPSTAYWYRFRVLDGAAAGEMSPVGRTKTAPTAADDVRRARFGVASCANWEAGYFGAYRALAQRSDLDAVVHLGDYLYEYGPGEYGGKHGSVRAHEPARDIVSLADYRIRHAQYKTDPDLRAAHAAHPFICTWDDHESADNAWQRGAENHDPRRQGSWAARKAAAEQAYYEWMPVRPQVDATGRHLYRRLRYGKLLELSMLDLRSYRDEQVASTSAKVDSPSASITGRNQMRWLTGGLETSQTTWQLIGNPVMISPILLPPLDPERSRILTELLGLPRNGVSLNADAWDGYTADRRTLLAAIAKKAGGNAVFLTGDIHMSWACEVPREPADYPGAGSVATEFVVTSVTSNNLDDMVSVPEATLGTPAAAALMATNRHTRWVDTDAHGYAVLTVTPAAAQMDWFFVADRSVRRSSFRHGQSWRVAAGSRRLTKAARPA</sequence>
<dbReference type="CDD" id="cd07389">
    <property type="entry name" value="MPP_PhoD"/>
    <property type="match status" value="1"/>
</dbReference>
<dbReference type="InterPro" id="IPR032093">
    <property type="entry name" value="PhoD_N"/>
</dbReference>
<dbReference type="InterPro" id="IPR052900">
    <property type="entry name" value="Phospholipid_Metab_Enz"/>
</dbReference>
<dbReference type="InterPro" id="IPR029052">
    <property type="entry name" value="Metallo-depent_PP-like"/>
</dbReference>
<name>A0ABV6H8B9_9ACTN</name>
<feature type="domain" description="PhoD-like phosphatase metallophosphatase" evidence="1">
    <location>
        <begin position="162"/>
        <end position="522"/>
    </location>
</feature>
<proteinExistence type="predicted"/>
<dbReference type="Pfam" id="PF16655">
    <property type="entry name" value="PhoD_N"/>
    <property type="match status" value="1"/>
</dbReference>
<protein>
    <submittedName>
        <fullName evidence="3">Alkaline phosphatase D family protein</fullName>
    </submittedName>
</protein>
<evidence type="ECO:0000259" key="2">
    <source>
        <dbReference type="Pfam" id="PF16655"/>
    </source>
</evidence>
<dbReference type="EMBL" id="JBHLWV010000016">
    <property type="protein sequence ID" value="MFC0314812.1"/>
    <property type="molecule type" value="Genomic_DNA"/>
</dbReference>
<dbReference type="InterPro" id="IPR018946">
    <property type="entry name" value="PhoD-like_MPP"/>
</dbReference>
<reference evidence="3 4" key="1">
    <citation type="submission" date="2024-09" db="EMBL/GenBank/DDBJ databases">
        <authorList>
            <person name="Sun Q."/>
            <person name="Mori K."/>
        </authorList>
    </citation>
    <scope>NUCLEOTIDE SEQUENCE [LARGE SCALE GENOMIC DNA]</scope>
    <source>
        <strain evidence="3 4">CCM 7957</strain>
    </source>
</reference>
<dbReference type="PANTHER" id="PTHR43606:SF2">
    <property type="entry name" value="ALKALINE PHOSPHATASE FAMILY PROTEIN (AFU_ORTHOLOGUE AFUA_5G03860)"/>
    <property type="match status" value="1"/>
</dbReference>
<dbReference type="SUPFAM" id="SSF56300">
    <property type="entry name" value="Metallo-dependent phosphatases"/>
    <property type="match status" value="1"/>
</dbReference>
<evidence type="ECO:0000313" key="3">
    <source>
        <dbReference type="EMBL" id="MFC0314812.1"/>
    </source>
</evidence>
<dbReference type="PROSITE" id="PS51318">
    <property type="entry name" value="TAT"/>
    <property type="match status" value="1"/>
</dbReference>
<evidence type="ECO:0000259" key="1">
    <source>
        <dbReference type="Pfam" id="PF09423"/>
    </source>
</evidence>
<dbReference type="RefSeq" id="WP_382362905.1">
    <property type="nucleotide sequence ID" value="NZ_JBHLWV010000016.1"/>
</dbReference>
<accession>A0ABV6H8B9</accession>
<evidence type="ECO:0000313" key="4">
    <source>
        <dbReference type="Proteomes" id="UP001589783"/>
    </source>
</evidence>
<keyword evidence="4" id="KW-1185">Reference proteome</keyword>
<dbReference type="InterPro" id="IPR038607">
    <property type="entry name" value="PhoD-like_sf"/>
</dbReference>